<evidence type="ECO:0000256" key="1">
    <source>
        <dbReference type="SAM" id="MobiDB-lite"/>
    </source>
</evidence>
<keyword evidence="3" id="KW-1185">Reference proteome</keyword>
<comment type="caution">
    <text evidence="2">The sequence shown here is derived from an EMBL/GenBank/DDBJ whole genome shotgun (WGS) entry which is preliminary data.</text>
</comment>
<dbReference type="EMBL" id="CAJFDH010000002">
    <property type="protein sequence ID" value="CAD5211288.1"/>
    <property type="molecule type" value="Genomic_DNA"/>
</dbReference>
<accession>A0A811K731</accession>
<dbReference type="AlphaFoldDB" id="A0A811K731"/>
<sequence>MSSLSHGNGQRRSDEKRRWIRNRFPMGSTAPKLFAKSQTSDKLQMSVNLESTPSNKVIIPHSFVDVIKR</sequence>
<organism evidence="2 3">
    <name type="scientific">Bursaphelenchus okinawaensis</name>
    <dbReference type="NCBI Taxonomy" id="465554"/>
    <lineage>
        <taxon>Eukaryota</taxon>
        <taxon>Metazoa</taxon>
        <taxon>Ecdysozoa</taxon>
        <taxon>Nematoda</taxon>
        <taxon>Chromadorea</taxon>
        <taxon>Rhabditida</taxon>
        <taxon>Tylenchina</taxon>
        <taxon>Tylenchomorpha</taxon>
        <taxon>Aphelenchoidea</taxon>
        <taxon>Aphelenchoididae</taxon>
        <taxon>Bursaphelenchus</taxon>
    </lineage>
</organism>
<reference evidence="2" key="1">
    <citation type="submission" date="2020-09" db="EMBL/GenBank/DDBJ databases">
        <authorList>
            <person name="Kikuchi T."/>
        </authorList>
    </citation>
    <scope>NUCLEOTIDE SEQUENCE</scope>
    <source>
        <strain evidence="2">SH1</strain>
    </source>
</reference>
<dbReference type="EMBL" id="CAJFCW020000002">
    <property type="protein sequence ID" value="CAG9093107.1"/>
    <property type="molecule type" value="Genomic_DNA"/>
</dbReference>
<proteinExistence type="predicted"/>
<dbReference type="Proteomes" id="UP000783686">
    <property type="component" value="Unassembled WGS sequence"/>
</dbReference>
<feature type="compositionally biased region" description="Polar residues" evidence="1">
    <location>
        <begin position="1"/>
        <end position="10"/>
    </location>
</feature>
<protein>
    <submittedName>
        <fullName evidence="2">Uncharacterized protein</fullName>
    </submittedName>
</protein>
<evidence type="ECO:0000313" key="2">
    <source>
        <dbReference type="EMBL" id="CAD5211288.1"/>
    </source>
</evidence>
<name>A0A811K731_9BILA</name>
<feature type="region of interest" description="Disordered" evidence="1">
    <location>
        <begin position="1"/>
        <end position="21"/>
    </location>
</feature>
<evidence type="ECO:0000313" key="3">
    <source>
        <dbReference type="Proteomes" id="UP000614601"/>
    </source>
</evidence>
<gene>
    <name evidence="2" type="ORF">BOKJ2_LOCUS3619</name>
</gene>
<dbReference type="Proteomes" id="UP000614601">
    <property type="component" value="Unassembled WGS sequence"/>
</dbReference>